<feature type="domain" description="Lipid A biosynthesis N-terminal" evidence="2">
    <location>
        <begin position="126"/>
        <end position="197"/>
    </location>
</feature>
<evidence type="ECO:0000256" key="1">
    <source>
        <dbReference type="SAM" id="Phobius"/>
    </source>
</evidence>
<dbReference type="Gene3D" id="1.20.1280.290">
    <property type="match status" value="1"/>
</dbReference>
<accession>A0A5K7S889</accession>
<dbReference type="KEGG" id="anf:AQPE_1874"/>
<feature type="transmembrane region" description="Helical" evidence="1">
    <location>
        <begin position="58"/>
        <end position="74"/>
    </location>
</feature>
<reference evidence="3" key="1">
    <citation type="journal article" date="2020" name="Int. J. Syst. Evol. Microbiol.">
        <title>Aquipluma nitroreducens gen. nov. sp. nov., a novel facultatively anaerobic bacterium isolated from a freshwater lake.</title>
        <authorList>
            <person name="Watanabe M."/>
            <person name="Kojima H."/>
            <person name="Fukui M."/>
        </authorList>
    </citation>
    <scope>NUCLEOTIDE SEQUENCE</scope>
    <source>
        <strain evidence="3">MeG22</strain>
    </source>
</reference>
<evidence type="ECO:0000313" key="3">
    <source>
        <dbReference type="EMBL" id="BBE17717.1"/>
    </source>
</evidence>
<protein>
    <submittedName>
        <fullName evidence="3">Lipid-A-disaccharide synthase</fullName>
    </submittedName>
</protein>
<organism evidence="3 4">
    <name type="scientific">Aquipluma nitroreducens</name>
    <dbReference type="NCBI Taxonomy" id="2010828"/>
    <lineage>
        <taxon>Bacteria</taxon>
        <taxon>Pseudomonadati</taxon>
        <taxon>Bacteroidota</taxon>
        <taxon>Bacteroidia</taxon>
        <taxon>Marinilabiliales</taxon>
        <taxon>Prolixibacteraceae</taxon>
        <taxon>Aquipluma</taxon>
    </lineage>
</organism>
<dbReference type="SMART" id="SM01259">
    <property type="entry name" value="LAB_N"/>
    <property type="match status" value="2"/>
</dbReference>
<feature type="transmembrane region" description="Helical" evidence="1">
    <location>
        <begin position="119"/>
        <end position="140"/>
    </location>
</feature>
<evidence type="ECO:0000259" key="2">
    <source>
        <dbReference type="SMART" id="SM01259"/>
    </source>
</evidence>
<dbReference type="GO" id="GO:0016020">
    <property type="term" value="C:membrane"/>
    <property type="evidence" value="ECO:0007669"/>
    <property type="project" value="GOC"/>
</dbReference>
<dbReference type="GO" id="GO:0009245">
    <property type="term" value="P:lipid A biosynthetic process"/>
    <property type="evidence" value="ECO:0007669"/>
    <property type="project" value="InterPro"/>
</dbReference>
<name>A0A5K7S889_9BACT</name>
<dbReference type="Pfam" id="PF07578">
    <property type="entry name" value="LAB_N"/>
    <property type="match status" value="2"/>
</dbReference>
<dbReference type="GO" id="GO:0008915">
    <property type="term" value="F:lipid-A-disaccharide synthase activity"/>
    <property type="evidence" value="ECO:0007669"/>
    <property type="project" value="InterPro"/>
</dbReference>
<feature type="transmembrane region" description="Helical" evidence="1">
    <location>
        <begin position="179"/>
        <end position="198"/>
    </location>
</feature>
<feature type="domain" description="Lipid A biosynthesis N-terminal" evidence="2">
    <location>
        <begin position="5"/>
        <end position="76"/>
    </location>
</feature>
<keyword evidence="4" id="KW-1185">Reference proteome</keyword>
<sequence>MIYVLGFISQVLFFTRTLIQWVLSERARKVLSPTIYWVLSIVASYLFVIYGWFRNDFAILLGQLISYYIYIWNLNETGVWKRINRFLRSILVITPIIAIVFVLQNGHYFIENFFTNEKIPVWLIIFGTLGQILFSLRFVYQWLYSMSKNESLLPIGFWLISLIGSGIIAIYGILRVDPILILGQSVGFIAYTRNIVIYKKELTKRSQSEPIYNQ</sequence>
<feature type="transmembrane region" description="Helical" evidence="1">
    <location>
        <begin position="6"/>
        <end position="23"/>
    </location>
</feature>
<feature type="transmembrane region" description="Helical" evidence="1">
    <location>
        <begin position="152"/>
        <end position="173"/>
    </location>
</feature>
<feature type="transmembrane region" description="Helical" evidence="1">
    <location>
        <begin position="35"/>
        <end position="52"/>
    </location>
</feature>
<proteinExistence type="predicted"/>
<dbReference type="InterPro" id="IPR011499">
    <property type="entry name" value="Lipid_A_biosynth_N"/>
</dbReference>
<feature type="transmembrane region" description="Helical" evidence="1">
    <location>
        <begin position="86"/>
        <end position="107"/>
    </location>
</feature>
<keyword evidence="1" id="KW-0472">Membrane</keyword>
<keyword evidence="1" id="KW-0812">Transmembrane</keyword>
<gene>
    <name evidence="3" type="ORF">AQPE_1874</name>
</gene>
<keyword evidence="1" id="KW-1133">Transmembrane helix</keyword>
<dbReference type="AlphaFoldDB" id="A0A5K7S889"/>
<dbReference type="RefSeq" id="WP_318350695.1">
    <property type="nucleotide sequence ID" value="NZ_AP018694.1"/>
</dbReference>
<dbReference type="EMBL" id="AP018694">
    <property type="protein sequence ID" value="BBE17717.1"/>
    <property type="molecule type" value="Genomic_DNA"/>
</dbReference>
<dbReference type="Proteomes" id="UP001193389">
    <property type="component" value="Chromosome"/>
</dbReference>
<evidence type="ECO:0000313" key="4">
    <source>
        <dbReference type="Proteomes" id="UP001193389"/>
    </source>
</evidence>